<keyword evidence="2" id="KW-1185">Reference proteome</keyword>
<dbReference type="EMBL" id="CP018888">
    <property type="protein sequence ID" value="APT19263.1"/>
    <property type="molecule type" value="Genomic_DNA"/>
</dbReference>
<sequence length="103" mass="11615">MFAQNSPRFATYAVIDRIPGRMIDTVWYLIDQNLTGVVKLGNLINFDILADQDGKAAMMFSQKNNPLKIKFDLPIKYDPSYPASLVVYDDGVNQTVMLPSEVK</sequence>
<evidence type="ECO:0000313" key="1">
    <source>
        <dbReference type="EMBL" id="APT19263.1"/>
    </source>
</evidence>
<reference evidence="1 2" key="1">
    <citation type="submission" date="2016-12" db="EMBL/GenBank/DDBJ databases">
        <title>The whole genome sequencing and assembly of Lactobacillus amylophilus DSM 20533T strain.</title>
        <authorList>
            <person name="Lee Y.-J."/>
            <person name="Yi H."/>
            <person name="Bahn Y.-S."/>
            <person name="Kim J.F."/>
            <person name="Lee D.-W."/>
        </authorList>
    </citation>
    <scope>NUCLEOTIDE SEQUENCE [LARGE SCALE GENOMIC DNA]</scope>
    <source>
        <strain evidence="1 2">DSM 20533</strain>
    </source>
</reference>
<gene>
    <name evidence="1" type="ORF">LA20533_00225</name>
</gene>
<organism evidence="1 2">
    <name type="scientific">Amylolactobacillus amylophilus DSM 20533 = JCM 1125</name>
    <dbReference type="NCBI Taxonomy" id="1423721"/>
    <lineage>
        <taxon>Bacteria</taxon>
        <taxon>Bacillati</taxon>
        <taxon>Bacillota</taxon>
        <taxon>Bacilli</taxon>
        <taxon>Lactobacillales</taxon>
        <taxon>Lactobacillaceae</taxon>
        <taxon>Amylolactobacillus</taxon>
    </lineage>
</organism>
<evidence type="ECO:0000313" key="2">
    <source>
        <dbReference type="Proteomes" id="UP000185499"/>
    </source>
</evidence>
<dbReference type="Proteomes" id="UP000185499">
    <property type="component" value="Chromosome"/>
</dbReference>
<evidence type="ECO:0008006" key="3">
    <source>
        <dbReference type="Google" id="ProtNLM"/>
    </source>
</evidence>
<dbReference type="Gene3D" id="3.10.450.150">
    <property type="entry name" value="enterococcus faecalis protein"/>
    <property type="match status" value="1"/>
</dbReference>
<dbReference type="AlphaFoldDB" id="A0A1L6XE54"/>
<proteinExistence type="predicted"/>
<name>A0A1L6XE54_9LACO</name>
<dbReference type="Pfam" id="PF06124">
    <property type="entry name" value="DUF960"/>
    <property type="match status" value="1"/>
</dbReference>
<accession>A0A1L6XE54</accession>
<protein>
    <recommendedName>
        <fullName evidence="3">GTP cyclohydrolase</fullName>
    </recommendedName>
</protein>
<dbReference type="InterPro" id="IPR009303">
    <property type="entry name" value="DUF960"/>
</dbReference>
<dbReference type="KEGG" id="lah:LA20533_00225"/>